<accession>A0A2D2D7Y0</accession>
<sequence>MQHAVIAHLRLIEDPFGSEREREIIADLTSELQHAINVGNVGEFDGEEFGGGKCVIYMYGPNADQLFAVVEPILCATPLARGGFAIKRYGEAKDLNAAEVKVGL</sequence>
<proteinExistence type="predicted"/>
<protein>
    <recommendedName>
        <fullName evidence="3">DUF695 domain-containing protein</fullName>
    </recommendedName>
</protein>
<reference evidence="2" key="1">
    <citation type="submission" date="2017-10" db="EMBL/GenBank/DDBJ databases">
        <title>Completed PacBio SMRT sequence of Methylosinus trichosporium OB3b reveals presence of a third large plasmid.</title>
        <authorList>
            <person name="Charles T.C."/>
            <person name="Lynch M.D.J."/>
            <person name="Heil J.R."/>
            <person name="Cheng J."/>
        </authorList>
    </citation>
    <scope>NUCLEOTIDE SEQUENCE [LARGE SCALE GENOMIC DNA]</scope>
    <source>
        <strain evidence="2">OB3b</strain>
        <plasmid evidence="2">pob3b3</plasmid>
    </source>
</reference>
<gene>
    <name evidence="1" type="ORF">CQW49_23665</name>
</gene>
<dbReference type="AlphaFoldDB" id="A0A2D2D7Y0"/>
<geneLocation type="plasmid" evidence="2">
    <name>pob3b3</name>
</geneLocation>
<dbReference type="KEGG" id="mtw:CQW49_23665"/>
<keyword evidence="1" id="KW-0614">Plasmid</keyword>
<evidence type="ECO:0008006" key="3">
    <source>
        <dbReference type="Google" id="ProtNLM"/>
    </source>
</evidence>
<evidence type="ECO:0000313" key="1">
    <source>
        <dbReference type="EMBL" id="ATQ70949.1"/>
    </source>
</evidence>
<dbReference type="RefSeq" id="WP_003616216.1">
    <property type="nucleotide sequence ID" value="NZ_ADVE02000003.1"/>
</dbReference>
<dbReference type="STRING" id="595536.GCA_000178815_00068"/>
<evidence type="ECO:0000313" key="2">
    <source>
        <dbReference type="Proteomes" id="UP000230709"/>
    </source>
</evidence>
<name>A0A2D2D7Y0_METT3</name>
<organism evidence="1 2">
    <name type="scientific">Methylosinus trichosporium (strain ATCC 35070 / NCIMB 11131 / UNIQEM 75 / OB3b)</name>
    <dbReference type="NCBI Taxonomy" id="595536"/>
    <lineage>
        <taxon>Bacteria</taxon>
        <taxon>Pseudomonadati</taxon>
        <taxon>Pseudomonadota</taxon>
        <taxon>Alphaproteobacteria</taxon>
        <taxon>Hyphomicrobiales</taxon>
        <taxon>Methylocystaceae</taxon>
        <taxon>Methylosinus</taxon>
    </lineage>
</organism>
<keyword evidence="2" id="KW-1185">Reference proteome</keyword>
<dbReference type="EMBL" id="CP023740">
    <property type="protein sequence ID" value="ATQ70949.1"/>
    <property type="molecule type" value="Genomic_DNA"/>
</dbReference>
<dbReference type="Proteomes" id="UP000230709">
    <property type="component" value="Plasmid pOB3b3"/>
</dbReference>